<evidence type="ECO:0000313" key="1">
    <source>
        <dbReference type="EnsemblPlants" id="mito8_p00010.1"/>
    </source>
</evidence>
<proteinExistence type="predicted"/>
<dbReference type="InParanoid" id="A0A804U5T3"/>
<reference evidence="1" key="1">
    <citation type="submission" date="2021-05" db="UniProtKB">
        <authorList>
            <consortium name="EnsemblPlants"/>
        </authorList>
    </citation>
    <scope>IDENTIFICATION</scope>
    <source>
        <strain evidence="1">subsp. malaccensis</strain>
    </source>
</reference>
<organism evidence="1 2">
    <name type="scientific">Musa acuminata subsp. malaccensis</name>
    <name type="common">Wild banana</name>
    <name type="synonym">Musa malaccensis</name>
    <dbReference type="NCBI Taxonomy" id="214687"/>
    <lineage>
        <taxon>Eukaryota</taxon>
        <taxon>Viridiplantae</taxon>
        <taxon>Streptophyta</taxon>
        <taxon>Embryophyta</taxon>
        <taxon>Tracheophyta</taxon>
        <taxon>Spermatophyta</taxon>
        <taxon>Magnoliopsida</taxon>
        <taxon>Liliopsida</taxon>
        <taxon>Zingiberales</taxon>
        <taxon>Musaceae</taxon>
        <taxon>Musa</taxon>
    </lineage>
</organism>
<dbReference type="EnsemblPlants" id="mito8_t00010.1">
    <property type="protein sequence ID" value="mito8_p00010.1"/>
    <property type="gene ID" value="mito8_g00010"/>
</dbReference>
<accession>A0A804U5T3</accession>
<keyword evidence="2" id="KW-1185">Reference proteome</keyword>
<sequence length="444" mass="50595">MLASDISWPIPHHLLSQYNGMDSDKDQQMLGNSSIQSFSRILIYCWISREFLYSILFLPDSYLLLDISEVYGFSIFPEPLVSYRQTPLGGYPTSSLHCPSIWLNNLFSTSSSGTIRRFSGRNTGFCFWWQHAIWVVVPLMGTIPRVDMNLDRRAQSRSSNIANPITLREIQDIVPYKHYLPVLFDSSNLPFEIKGGTVIGLLREWNPCLGSIGTGRSYLVKYLATNPYVPFITVFPNKFPDDKPILLLMTFFLINMGIAYLEKKMFHTNGLGSITMDKLGFPIPVQDHGIRIYQIGRAVAQNVLLSNCPAPEILYIIKNVKTRRGFLLVCINGTSTWDEHEEINDTSLSFELFCRIGRSRSLNLVHDLLELCLVHGLLEVSTEKDCCQFENKRVTLLFGPNPAQENQLDMMHPCIILLLIRFLYMERISLSLSLFNSQSRLVGG</sequence>
<protein>
    <submittedName>
        <fullName evidence="1">Uncharacterized protein</fullName>
    </submittedName>
</protein>
<name>A0A804U5T3_MUSAM</name>
<evidence type="ECO:0000313" key="2">
    <source>
        <dbReference type="Proteomes" id="UP000012960"/>
    </source>
</evidence>
<dbReference type="Proteomes" id="UP000012960">
    <property type="component" value="Unplaced"/>
</dbReference>
<dbReference type="AlphaFoldDB" id="A0A804U5T3"/>
<dbReference type="Gramene" id="mito8_t00010.1">
    <property type="protein sequence ID" value="mito8_p00010.1"/>
    <property type="gene ID" value="mito8_g00010"/>
</dbReference>